<dbReference type="AlphaFoldDB" id="A0A4Q2URL6"/>
<dbReference type="GO" id="GO:0016757">
    <property type="term" value="F:glycosyltransferase activity"/>
    <property type="evidence" value="ECO:0007669"/>
    <property type="project" value="UniProtKB-KW"/>
</dbReference>
<keyword evidence="3 6" id="KW-0808">Transferase</keyword>
<name>A0A4Q2URL6_9BACT</name>
<evidence type="ECO:0000313" key="6">
    <source>
        <dbReference type="EMBL" id="RYC72106.1"/>
    </source>
</evidence>
<dbReference type="PANTHER" id="PTHR43630">
    <property type="entry name" value="POLY-BETA-1,6-N-ACETYL-D-GLUCOSAMINE SYNTHASE"/>
    <property type="match status" value="1"/>
</dbReference>
<evidence type="ECO:0000256" key="1">
    <source>
        <dbReference type="ARBA" id="ARBA00006739"/>
    </source>
</evidence>
<feature type="transmembrane region" description="Helical" evidence="4">
    <location>
        <begin position="376"/>
        <end position="400"/>
    </location>
</feature>
<evidence type="ECO:0000256" key="3">
    <source>
        <dbReference type="ARBA" id="ARBA00022679"/>
    </source>
</evidence>
<dbReference type="RefSeq" id="WP_129601074.1">
    <property type="nucleotide sequence ID" value="NZ_SBLB01000001.1"/>
</dbReference>
<comment type="caution">
    <text evidence="6">The sequence shown here is derived from an EMBL/GenBank/DDBJ whole genome shotgun (WGS) entry which is preliminary data.</text>
</comment>
<feature type="transmembrane region" description="Helical" evidence="4">
    <location>
        <begin position="307"/>
        <end position="330"/>
    </location>
</feature>
<keyword evidence="7" id="KW-1185">Reference proteome</keyword>
<dbReference type="Pfam" id="PF00535">
    <property type="entry name" value="Glycos_transf_2"/>
    <property type="match status" value="1"/>
</dbReference>
<feature type="transmembrane region" description="Helical" evidence="4">
    <location>
        <begin position="6"/>
        <end position="25"/>
    </location>
</feature>
<proteinExistence type="inferred from homology"/>
<evidence type="ECO:0000256" key="2">
    <source>
        <dbReference type="ARBA" id="ARBA00022676"/>
    </source>
</evidence>
<keyword evidence="4" id="KW-1133">Transmembrane helix</keyword>
<reference evidence="6 7" key="1">
    <citation type="submission" date="2019-01" db="EMBL/GenBank/DDBJ databases">
        <title>Spirosoma flava sp. nov., a propanil-degrading bacterium isolated from herbicide-contaminated soil.</title>
        <authorList>
            <person name="Zhang L."/>
            <person name="Jiang J.-D."/>
        </authorList>
    </citation>
    <scope>NUCLEOTIDE SEQUENCE [LARGE SCALE GENOMIC DNA]</scope>
    <source>
        <strain evidence="6 7">TY50</strain>
    </source>
</reference>
<comment type="similarity">
    <text evidence="1">Belongs to the glycosyltransferase 2 family.</text>
</comment>
<dbReference type="PANTHER" id="PTHR43630:SF1">
    <property type="entry name" value="POLY-BETA-1,6-N-ACETYL-D-GLUCOSAMINE SYNTHASE"/>
    <property type="match status" value="1"/>
</dbReference>
<keyword evidence="2" id="KW-0328">Glycosyltransferase</keyword>
<accession>A0A4Q2URL6</accession>
<gene>
    <name evidence="6" type="ORF">EQG79_08305</name>
</gene>
<dbReference type="InterPro" id="IPR001173">
    <property type="entry name" value="Glyco_trans_2-like"/>
</dbReference>
<organism evidence="6 7">
    <name type="scientific">Spirosoma sordidisoli</name>
    <dbReference type="NCBI Taxonomy" id="2502893"/>
    <lineage>
        <taxon>Bacteria</taxon>
        <taxon>Pseudomonadati</taxon>
        <taxon>Bacteroidota</taxon>
        <taxon>Cytophagia</taxon>
        <taxon>Cytophagales</taxon>
        <taxon>Cytophagaceae</taxon>
        <taxon>Spirosoma</taxon>
    </lineage>
</organism>
<evidence type="ECO:0000313" key="7">
    <source>
        <dbReference type="Proteomes" id="UP000290407"/>
    </source>
</evidence>
<feature type="transmembrane region" description="Helical" evidence="4">
    <location>
        <begin position="342"/>
        <end position="364"/>
    </location>
</feature>
<evidence type="ECO:0000256" key="4">
    <source>
        <dbReference type="SAM" id="Phobius"/>
    </source>
</evidence>
<keyword evidence="4" id="KW-0812">Transmembrane</keyword>
<keyword evidence="4" id="KW-0472">Membrane</keyword>
<protein>
    <submittedName>
        <fullName evidence="6">Glycosyltransferase</fullName>
    </submittedName>
</protein>
<evidence type="ECO:0000259" key="5">
    <source>
        <dbReference type="Pfam" id="PF00535"/>
    </source>
</evidence>
<sequence>MITALLIAWLLVVGIQLVYILFIYTRTAFYRQPQRMAVAVAEAVSAPVRSRQAAGETLTDDEAAGVTVVVCAHNELHNLTELLPLLNEQHYPTFEVLVMDDRSTDGTVAYLENDIASLDRVRFIRIANEHEHITPKKYALTIALKKATYPTVLLTDADCRPASADWLAGMVTPLSDPSRDIVLGFSPYEARPGLLNLLIRAETLFTAVQYFSLALVGRPYMGVGRNLAYRTKTFFANRGFYTHKNVLGGDDDLFINEVATARNTAICLDEATFMWSKPKESWADWRIQKRRHLNVGKHYKPGHKFRLGLLTGSHVLSWLLALAAGSVLLIKEIRQVPFTTDEWLLLLIASGVFTFRWLAFWGVVGRISYRLAHTVHWALVPLTDLMLGIYYGLAGLKTLFRRRRQRYYWR</sequence>
<dbReference type="Proteomes" id="UP000290407">
    <property type="component" value="Unassembled WGS sequence"/>
</dbReference>
<dbReference type="EMBL" id="SBLB01000001">
    <property type="protein sequence ID" value="RYC72106.1"/>
    <property type="molecule type" value="Genomic_DNA"/>
</dbReference>
<dbReference type="SUPFAM" id="SSF53448">
    <property type="entry name" value="Nucleotide-diphospho-sugar transferases"/>
    <property type="match status" value="1"/>
</dbReference>
<dbReference type="Gene3D" id="3.90.550.10">
    <property type="entry name" value="Spore Coat Polysaccharide Biosynthesis Protein SpsA, Chain A"/>
    <property type="match status" value="1"/>
</dbReference>
<dbReference type="InterPro" id="IPR029044">
    <property type="entry name" value="Nucleotide-diphossugar_trans"/>
</dbReference>
<feature type="domain" description="Glycosyltransferase 2-like" evidence="5">
    <location>
        <begin position="67"/>
        <end position="188"/>
    </location>
</feature>